<dbReference type="RefSeq" id="WP_221287030.1">
    <property type="nucleotide sequence ID" value="NZ_AP024597.1"/>
</dbReference>
<gene>
    <name evidence="1" type="ORF">KN1_17180</name>
</gene>
<dbReference type="EMBL" id="AP024597">
    <property type="protein sequence ID" value="BCU70421.1"/>
    <property type="molecule type" value="Genomic_DNA"/>
</dbReference>
<dbReference type="KEGG" id="csty:KN1_17180"/>
<dbReference type="AlphaFoldDB" id="A0A8D5U6G8"/>
<reference evidence="1 2" key="1">
    <citation type="submission" date="2021-04" db="EMBL/GenBank/DDBJ databases">
        <title>Complete genome sequence of Stygiolobus sp. KN-1.</title>
        <authorList>
            <person name="Nakamura K."/>
            <person name="Sakai H."/>
            <person name="Kurosawa N."/>
        </authorList>
    </citation>
    <scope>NUCLEOTIDE SEQUENCE [LARGE SCALE GENOMIC DNA]</scope>
    <source>
        <strain evidence="1 2">KN-1</strain>
    </source>
</reference>
<accession>A0A8D5U6G8</accession>
<sequence length="171" mass="19372">MGRKSCFMSDDAYKEITTYCKNSEKTIYDATNEAILVYTKLMSAGTNLSLFLTEFEFYRLLKSVNALHINLDIPPETLAVNLDAYIRSRSQTQDTVLDTMVNVLNLFSEFLDGKWLAIPSDSGNATAYFFKNEKDAVYFESVVSSLLRSLGKRYTLNLKVERNGAVVRVSQ</sequence>
<dbReference type="GeneID" id="66163439"/>
<evidence type="ECO:0000313" key="1">
    <source>
        <dbReference type="EMBL" id="BCU70421.1"/>
    </source>
</evidence>
<protein>
    <submittedName>
        <fullName evidence="1">Uncharacterized protein</fullName>
    </submittedName>
</protein>
<evidence type="ECO:0000313" key="2">
    <source>
        <dbReference type="Proteomes" id="UP000825123"/>
    </source>
</evidence>
<dbReference type="Proteomes" id="UP000825123">
    <property type="component" value="Chromosome"/>
</dbReference>
<proteinExistence type="predicted"/>
<keyword evidence="2" id="KW-1185">Reference proteome</keyword>
<name>A0A8D5U6G8_9CREN</name>
<organism evidence="1 2">
    <name type="scientific">Stygiolobus caldivivus</name>
    <dbReference type="NCBI Taxonomy" id="2824673"/>
    <lineage>
        <taxon>Archaea</taxon>
        <taxon>Thermoproteota</taxon>
        <taxon>Thermoprotei</taxon>
        <taxon>Sulfolobales</taxon>
        <taxon>Sulfolobaceae</taxon>
        <taxon>Stygiolobus</taxon>
    </lineage>
</organism>